<feature type="transmembrane region" description="Helical" evidence="7">
    <location>
        <begin position="385"/>
        <end position="403"/>
    </location>
</feature>
<dbReference type="InterPro" id="IPR011701">
    <property type="entry name" value="MFS"/>
</dbReference>
<dbReference type="InterPro" id="IPR036259">
    <property type="entry name" value="MFS_trans_sf"/>
</dbReference>
<feature type="transmembrane region" description="Helical" evidence="7">
    <location>
        <begin position="361"/>
        <end position="379"/>
    </location>
</feature>
<feature type="transmembrane region" description="Helical" evidence="7">
    <location>
        <begin position="57"/>
        <end position="78"/>
    </location>
</feature>
<dbReference type="InterPro" id="IPR020846">
    <property type="entry name" value="MFS_dom"/>
</dbReference>
<dbReference type="Gene3D" id="1.20.1250.20">
    <property type="entry name" value="MFS general substrate transporter like domains"/>
    <property type="match status" value="1"/>
</dbReference>
<feature type="transmembrane region" description="Helical" evidence="7">
    <location>
        <begin position="154"/>
        <end position="176"/>
    </location>
</feature>
<organism evidence="9 10">
    <name type="scientific">Streptomyces plumbiresistens</name>
    <dbReference type="NCBI Taxonomy" id="511811"/>
    <lineage>
        <taxon>Bacteria</taxon>
        <taxon>Bacillati</taxon>
        <taxon>Actinomycetota</taxon>
        <taxon>Actinomycetes</taxon>
        <taxon>Kitasatosporales</taxon>
        <taxon>Streptomycetaceae</taxon>
        <taxon>Streptomyces</taxon>
    </lineage>
</organism>
<comment type="caution">
    <text evidence="9">The sequence shown here is derived from an EMBL/GenBank/DDBJ whole genome shotgun (WGS) entry which is preliminary data.</text>
</comment>
<evidence type="ECO:0000256" key="6">
    <source>
        <dbReference type="SAM" id="MobiDB-lite"/>
    </source>
</evidence>
<comment type="subcellular location">
    <subcellularLocation>
        <location evidence="1">Cell membrane</location>
        <topology evidence="1">Multi-pass membrane protein</topology>
    </subcellularLocation>
</comment>
<feature type="transmembrane region" description="Helical" evidence="7">
    <location>
        <begin position="294"/>
        <end position="313"/>
    </location>
</feature>
<dbReference type="PANTHER" id="PTHR23513">
    <property type="entry name" value="INTEGRAL MEMBRANE EFFLUX PROTEIN-RELATED"/>
    <property type="match status" value="1"/>
</dbReference>
<evidence type="ECO:0000313" key="10">
    <source>
        <dbReference type="Proteomes" id="UP001500456"/>
    </source>
</evidence>
<evidence type="ECO:0000259" key="8">
    <source>
        <dbReference type="PROSITE" id="PS50850"/>
    </source>
</evidence>
<dbReference type="SUPFAM" id="SSF103473">
    <property type="entry name" value="MFS general substrate transporter"/>
    <property type="match status" value="1"/>
</dbReference>
<dbReference type="CDD" id="cd06173">
    <property type="entry name" value="MFS_MefA_like"/>
    <property type="match status" value="1"/>
</dbReference>
<keyword evidence="10" id="KW-1185">Reference proteome</keyword>
<feature type="transmembrane region" description="Helical" evidence="7">
    <location>
        <begin position="319"/>
        <end position="340"/>
    </location>
</feature>
<evidence type="ECO:0000313" key="9">
    <source>
        <dbReference type="EMBL" id="GAA4029872.1"/>
    </source>
</evidence>
<dbReference type="PANTHER" id="PTHR23513:SF11">
    <property type="entry name" value="STAPHYLOFERRIN A TRANSPORTER"/>
    <property type="match status" value="1"/>
</dbReference>
<feature type="domain" description="Major facilitator superfamily (MFS) profile" evidence="8">
    <location>
        <begin position="24"/>
        <end position="415"/>
    </location>
</feature>
<evidence type="ECO:0000256" key="4">
    <source>
        <dbReference type="ARBA" id="ARBA00022989"/>
    </source>
</evidence>
<dbReference type="Pfam" id="PF07690">
    <property type="entry name" value="MFS_1"/>
    <property type="match status" value="1"/>
</dbReference>
<keyword evidence="2" id="KW-1003">Cell membrane</keyword>
<evidence type="ECO:0000256" key="5">
    <source>
        <dbReference type="ARBA" id="ARBA00023136"/>
    </source>
</evidence>
<feature type="transmembrane region" description="Helical" evidence="7">
    <location>
        <begin position="28"/>
        <end position="51"/>
    </location>
</feature>
<feature type="transmembrane region" description="Helical" evidence="7">
    <location>
        <begin position="266"/>
        <end position="287"/>
    </location>
</feature>
<dbReference type="EMBL" id="BAAAZX010000048">
    <property type="protein sequence ID" value="GAA4029872.1"/>
    <property type="molecule type" value="Genomic_DNA"/>
</dbReference>
<gene>
    <name evidence="9" type="ORF">GCM10022232_89710</name>
</gene>
<dbReference type="PROSITE" id="PS50850">
    <property type="entry name" value="MFS"/>
    <property type="match status" value="1"/>
</dbReference>
<protein>
    <submittedName>
        <fullName evidence="9">MFS transporter</fullName>
    </submittedName>
</protein>
<keyword evidence="3 7" id="KW-0812">Transmembrane</keyword>
<sequence>MTGAPPRPTISRMSAALAPLRRRPFRHLFIGTTANLLGNGMAPIALAFAVLDATGSVGSLGLVVGAHSLTSILFLLYGGVLADRLPRGPLLVGSSVISAASQAVVATLVLTHSAAIPLLMVLAAVNGASSSCYQPAAQALLPQTVPVESRRAALALSRIAGSSAMIVGASLGGVLVSAVGPGWGLAVDALSFGLAAASFALVRVQVAPPGPSPGLVRELRVGWQEFTSRSWVWVIVAAFCFLNAGITASFTVLGPAVADTTGIGRTGWGLAVAASSLGAVAGGVLSLRWRPRRAILVGCALMGLTAMTPLLLALAPYTWVLVVANFVAGVGVEQAGVAWYSTLNEQIPEDRLARVYAYDDLGSYLALPLAQFAAGPAVLVLGLHATLYAAAALILLATLAMVATPSIRALAPKTAEPLPASEDPAPGVTAGAAGHGSPPQPP</sequence>
<feature type="transmembrane region" description="Helical" evidence="7">
    <location>
        <begin position="230"/>
        <end position="254"/>
    </location>
</feature>
<accession>A0ABP7TSM3</accession>
<name>A0ABP7TSM3_9ACTN</name>
<keyword evidence="4 7" id="KW-1133">Transmembrane helix</keyword>
<evidence type="ECO:0000256" key="3">
    <source>
        <dbReference type="ARBA" id="ARBA00022692"/>
    </source>
</evidence>
<reference evidence="10" key="1">
    <citation type="journal article" date="2019" name="Int. J. Syst. Evol. Microbiol.">
        <title>The Global Catalogue of Microorganisms (GCM) 10K type strain sequencing project: providing services to taxonomists for standard genome sequencing and annotation.</title>
        <authorList>
            <consortium name="The Broad Institute Genomics Platform"/>
            <consortium name="The Broad Institute Genome Sequencing Center for Infectious Disease"/>
            <person name="Wu L."/>
            <person name="Ma J."/>
        </authorList>
    </citation>
    <scope>NUCLEOTIDE SEQUENCE [LARGE SCALE GENOMIC DNA]</scope>
    <source>
        <strain evidence="10">JCM 16924</strain>
    </source>
</reference>
<evidence type="ECO:0000256" key="7">
    <source>
        <dbReference type="SAM" id="Phobius"/>
    </source>
</evidence>
<feature type="region of interest" description="Disordered" evidence="6">
    <location>
        <begin position="414"/>
        <end position="442"/>
    </location>
</feature>
<evidence type="ECO:0000256" key="1">
    <source>
        <dbReference type="ARBA" id="ARBA00004651"/>
    </source>
</evidence>
<proteinExistence type="predicted"/>
<evidence type="ECO:0000256" key="2">
    <source>
        <dbReference type="ARBA" id="ARBA00022475"/>
    </source>
</evidence>
<keyword evidence="5 7" id="KW-0472">Membrane</keyword>
<dbReference type="Proteomes" id="UP001500456">
    <property type="component" value="Unassembled WGS sequence"/>
</dbReference>